<proteinExistence type="predicted"/>
<evidence type="ECO:0000313" key="2">
    <source>
        <dbReference type="Proteomes" id="UP000004277"/>
    </source>
</evidence>
<gene>
    <name evidence="1" type="ORF">MW7_017565</name>
</gene>
<keyword evidence="2" id="KW-1185">Reference proteome</keyword>
<reference evidence="1" key="1">
    <citation type="submission" date="2019-05" db="EMBL/GenBank/DDBJ databases">
        <title>Revised genome assembly of Burkholderiaceae (previously Ralstonia) sp. PBA.</title>
        <authorList>
            <person name="Gan H.M."/>
        </authorList>
    </citation>
    <scope>NUCLEOTIDE SEQUENCE</scope>
    <source>
        <strain evidence="1">PBA</strain>
    </source>
</reference>
<dbReference type="Proteomes" id="UP000004277">
    <property type="component" value="Unassembled WGS sequence"/>
</dbReference>
<organism evidence="1 2">
    <name type="scientific">Imbroritus primus</name>
    <dbReference type="NCBI Taxonomy" id="3058603"/>
    <lineage>
        <taxon>Bacteria</taxon>
        <taxon>Pseudomonadati</taxon>
        <taxon>Pseudomonadota</taxon>
        <taxon>Betaproteobacteria</taxon>
        <taxon>Burkholderiales</taxon>
        <taxon>Burkholderiaceae</taxon>
        <taxon>Imbroritus</taxon>
    </lineage>
</organism>
<dbReference type="EMBL" id="AKCV02000026">
    <property type="protein sequence ID" value="TMS56922.1"/>
    <property type="molecule type" value="Genomic_DNA"/>
</dbReference>
<name>A0ACD3SL19_9BURK</name>
<protein>
    <submittedName>
        <fullName evidence="1">Tripartite tricarboxylate transporter substrate binding protein</fullName>
    </submittedName>
</protein>
<comment type="caution">
    <text evidence="1">The sequence shown here is derived from an EMBL/GenBank/DDBJ whole genome shotgun (WGS) entry which is preliminary data.</text>
</comment>
<accession>A0ACD3SL19</accession>
<evidence type="ECO:0000313" key="1">
    <source>
        <dbReference type="EMBL" id="TMS56922.1"/>
    </source>
</evidence>
<sequence length="335" mass="35369">MDNNTNDVRRRLIISAAALPFAAAPVFVGSVHAKSNDYPNRPVKLLVPFVAGGGADIAARVVAQKLAGVWGQSVVVDNQGGAGGNIGTGVAAKAVPDGYTLLIPSGSILTVNPHLYKTLPFDGKRDFAPITKLVSGPHVLIVNTNFPAKNLKEFIALLKSKPGQFNFASAGIGSQTHMAAEQFLHAAGLDATHVPYKGEGGIYPDLMSGQVQFAVGNISVVSGQLSSGRLRALAVTSATRSSILPDVPTMAESGLDGFENLAWFGLMAPAKTPAEIVEKIYQDTARVLSDPEVKARFQQMGVSTVGNSPARFADEIRRESDQWQKIVAARRLTVS</sequence>